<dbReference type="PANTHER" id="PTHR47572:SF4">
    <property type="entry name" value="LACTONASE DRP35"/>
    <property type="match status" value="1"/>
</dbReference>
<dbReference type="RefSeq" id="WP_041111764.1">
    <property type="nucleotide sequence ID" value="NZ_CP004373.1"/>
</dbReference>
<dbReference type="EMBL" id="CP004373">
    <property type="protein sequence ID" value="AHK71394.1"/>
    <property type="molecule type" value="Genomic_DNA"/>
</dbReference>
<dbReference type="GO" id="GO:0004341">
    <property type="term" value="F:gluconolactonase activity"/>
    <property type="evidence" value="ECO:0007669"/>
    <property type="project" value="UniProtKB-EC"/>
</dbReference>
<organism evidence="3 4">
    <name type="scientific">Gluconobacter oxydans DSM 3504</name>
    <dbReference type="NCBI Taxonomy" id="1288313"/>
    <lineage>
        <taxon>Bacteria</taxon>
        <taxon>Pseudomonadati</taxon>
        <taxon>Pseudomonadota</taxon>
        <taxon>Alphaproteobacteria</taxon>
        <taxon>Acetobacterales</taxon>
        <taxon>Acetobacteraceae</taxon>
        <taxon>Gluconobacter</taxon>
    </lineage>
</organism>
<evidence type="ECO:0000259" key="2">
    <source>
        <dbReference type="Pfam" id="PF08450"/>
    </source>
</evidence>
<feature type="domain" description="SMP-30/Gluconolactonase/LRE-like region" evidence="2">
    <location>
        <begin position="85"/>
        <end position="377"/>
    </location>
</feature>
<name>A0A067Z583_GLUOY</name>
<dbReference type="InterPro" id="IPR051262">
    <property type="entry name" value="SMP-30/CGR1_Lactonase"/>
</dbReference>
<dbReference type="InterPro" id="IPR006311">
    <property type="entry name" value="TAT_signal"/>
</dbReference>
<dbReference type="GeneID" id="56905727"/>
<dbReference type="EC" id="3.1.1.17" evidence="3"/>
<evidence type="ECO:0000256" key="1">
    <source>
        <dbReference type="ARBA" id="ARBA00022801"/>
    </source>
</evidence>
<dbReference type="Pfam" id="PF08450">
    <property type="entry name" value="SGL"/>
    <property type="match status" value="1"/>
</dbReference>
<accession>A0A067Z583</accession>
<dbReference type="Proteomes" id="UP000031656">
    <property type="component" value="Chromosome"/>
</dbReference>
<reference evidence="3 4" key="1">
    <citation type="journal article" date="2015" name="Appl. Microbiol. Biotechnol.">
        <title>The consequence of an additional NADH dehydrogenase paralog on the growth of Gluconobacter oxydans DSM3504.</title>
        <authorList>
            <person name="Kostner D."/>
            <person name="Luchterhand B."/>
            <person name="Junker A."/>
            <person name="Volland S."/>
            <person name="Daniel R."/>
            <person name="Buchs J."/>
            <person name="Liebl W."/>
            <person name="Ehrenreich A."/>
        </authorList>
    </citation>
    <scope>NUCLEOTIDE SEQUENCE [LARGE SCALE GENOMIC DNA]</scope>
    <source>
        <strain evidence="3">DSM 3504</strain>
    </source>
</reference>
<dbReference type="Gene3D" id="2.120.10.30">
    <property type="entry name" value="TolB, C-terminal domain"/>
    <property type="match status" value="1"/>
</dbReference>
<dbReference type="PROSITE" id="PS51318">
    <property type="entry name" value="TAT"/>
    <property type="match status" value="1"/>
</dbReference>
<dbReference type="KEGG" id="goy:GLS_c15060"/>
<dbReference type="HOGENOM" id="CLU_036110_0_0_5"/>
<gene>
    <name evidence="3" type="ORF">GLS_c15060</name>
</gene>
<proteinExistence type="predicted"/>
<dbReference type="SUPFAM" id="SSF63829">
    <property type="entry name" value="Calcium-dependent phosphotriesterase"/>
    <property type="match status" value="1"/>
</dbReference>
<dbReference type="PANTHER" id="PTHR47572">
    <property type="entry name" value="LIPOPROTEIN-RELATED"/>
    <property type="match status" value="1"/>
</dbReference>
<dbReference type="InterPro" id="IPR013658">
    <property type="entry name" value="SGL"/>
</dbReference>
<dbReference type="InterPro" id="IPR011042">
    <property type="entry name" value="6-blade_b-propeller_TolB-like"/>
</dbReference>
<evidence type="ECO:0000313" key="4">
    <source>
        <dbReference type="Proteomes" id="UP000031656"/>
    </source>
</evidence>
<dbReference type="AlphaFoldDB" id="A0A067Z583"/>
<sequence length="393" mass="42605">MFQPDRRSVLRGAAAAFLSGAVARAATREPHPADVITQPVRDFGPHAPPAFVPDPDILTLDTSFSDLVFKNGNIERVWSGGGWLEGPAWVSEGRFLLLSDTVRSTQYRFLPDENLMTTYRKESFNSNGNTVDPQGRILTCEHGLRRVIRWEQDGTCTVLADKFEGQGLNSPNDIIVNPVDGSILFTDPAYGDCLAEGHPDAPGGRANRDGKLHWNIGTEATTQFGSAKRQADHTFRIDGQTGRLESVLSEEQVPGPNGLCLSPDFKTLYVISTAPDPGLTGPGGDRKIRAFDMVNGRPQNGRVFCDMTLEGQRLVPDGMKADVFGNLWCGATGPYGLCGVFCYSPGGKLLGRIRLPHGVSNLTFGGLKRNELYMCAAGSLYRVMLNTQGAALC</sequence>
<evidence type="ECO:0000313" key="3">
    <source>
        <dbReference type="EMBL" id="AHK71394.1"/>
    </source>
</evidence>
<protein>
    <submittedName>
        <fullName evidence="3">Putative gluconolactonase</fullName>
        <ecNumber evidence="3">3.1.1.17</ecNumber>
    </submittedName>
</protein>
<keyword evidence="1 3" id="KW-0378">Hydrolase</keyword>